<accession>A0A5N6TPU7</accession>
<evidence type="ECO:0000313" key="1">
    <source>
        <dbReference type="EMBL" id="KAE8148354.1"/>
    </source>
</evidence>
<dbReference type="AlphaFoldDB" id="A0A5N6TPU7"/>
<name>A0A5N6TPU7_ASPAV</name>
<dbReference type="EMBL" id="ML742164">
    <property type="protein sequence ID" value="KAE8148354.1"/>
    <property type="molecule type" value="Genomic_DNA"/>
</dbReference>
<dbReference type="OrthoDB" id="4740316at2759"/>
<organism evidence="1 2">
    <name type="scientific">Aspergillus avenaceus</name>
    <dbReference type="NCBI Taxonomy" id="36643"/>
    <lineage>
        <taxon>Eukaryota</taxon>
        <taxon>Fungi</taxon>
        <taxon>Dikarya</taxon>
        <taxon>Ascomycota</taxon>
        <taxon>Pezizomycotina</taxon>
        <taxon>Eurotiomycetes</taxon>
        <taxon>Eurotiomycetidae</taxon>
        <taxon>Eurotiales</taxon>
        <taxon>Aspergillaceae</taxon>
        <taxon>Aspergillus</taxon>
        <taxon>Aspergillus subgen. Circumdati</taxon>
    </lineage>
</organism>
<protein>
    <submittedName>
        <fullName evidence="1">Uncharacterized protein</fullName>
    </submittedName>
</protein>
<reference evidence="1 2" key="1">
    <citation type="submission" date="2019-04" db="EMBL/GenBank/DDBJ databases">
        <title>Friends and foes A comparative genomics study of 23 Aspergillus species from section Flavi.</title>
        <authorList>
            <consortium name="DOE Joint Genome Institute"/>
            <person name="Kjaerbolling I."/>
            <person name="Vesth T."/>
            <person name="Frisvad J.C."/>
            <person name="Nybo J.L."/>
            <person name="Theobald S."/>
            <person name="Kildgaard S."/>
            <person name="Isbrandt T."/>
            <person name="Kuo A."/>
            <person name="Sato A."/>
            <person name="Lyhne E.K."/>
            <person name="Kogle M.E."/>
            <person name="Wiebenga A."/>
            <person name="Kun R.S."/>
            <person name="Lubbers R.J."/>
            <person name="Makela M.R."/>
            <person name="Barry K."/>
            <person name="Chovatia M."/>
            <person name="Clum A."/>
            <person name="Daum C."/>
            <person name="Haridas S."/>
            <person name="He G."/>
            <person name="LaButti K."/>
            <person name="Lipzen A."/>
            <person name="Mondo S."/>
            <person name="Riley R."/>
            <person name="Salamov A."/>
            <person name="Simmons B.A."/>
            <person name="Magnuson J.K."/>
            <person name="Henrissat B."/>
            <person name="Mortensen U.H."/>
            <person name="Larsen T.O."/>
            <person name="Devries R.P."/>
            <person name="Grigoriev I.V."/>
            <person name="Machida M."/>
            <person name="Baker S.E."/>
            <person name="Andersen M.R."/>
        </authorList>
    </citation>
    <scope>NUCLEOTIDE SEQUENCE [LARGE SCALE GENOMIC DNA]</scope>
    <source>
        <strain evidence="1 2">IBT 18842</strain>
    </source>
</reference>
<evidence type="ECO:0000313" key="2">
    <source>
        <dbReference type="Proteomes" id="UP000325780"/>
    </source>
</evidence>
<proteinExistence type="predicted"/>
<gene>
    <name evidence="1" type="ORF">BDV25DRAFT_141877</name>
</gene>
<dbReference type="Proteomes" id="UP000325780">
    <property type="component" value="Unassembled WGS sequence"/>
</dbReference>
<sequence length="195" mass="21870">MPPITKLWLCTLKEGKSLTDPALTQLLADILTLCTSYTNPNTLSPMHAFYQVTNDPSHLFMITGYQCQELNTEADKAYAEKYLPRLFEYVRHQWLRQVEVDVREMPLDGDAVVCCSGPGSDSDSHCNSVEGGGKGVGGWDVWKMTQQGKQAGVVQGVRGSEPVGERIWVQVSPWEGSERVGEEHETFYLRKIMSR</sequence>
<keyword evidence="2" id="KW-1185">Reference proteome</keyword>